<protein>
    <submittedName>
        <fullName evidence="1">Uncharacterized protein</fullName>
    </submittedName>
</protein>
<accession>A0AAQ3KRP6</accession>
<evidence type="ECO:0000313" key="1">
    <source>
        <dbReference type="EMBL" id="WOL10841.1"/>
    </source>
</evidence>
<proteinExistence type="predicted"/>
<name>A0AAQ3KRP6_9LILI</name>
<gene>
    <name evidence="1" type="ORF">Cni_G19600</name>
</gene>
<dbReference type="AlphaFoldDB" id="A0AAQ3KRP6"/>
<reference evidence="1 2" key="1">
    <citation type="submission" date="2023-10" db="EMBL/GenBank/DDBJ databases">
        <title>Chromosome-scale genome assembly provides insights into flower coloration mechanisms of Canna indica.</title>
        <authorList>
            <person name="Li C."/>
        </authorList>
    </citation>
    <scope>NUCLEOTIDE SEQUENCE [LARGE SCALE GENOMIC DNA]</scope>
    <source>
        <tissue evidence="1">Flower</tissue>
    </source>
</reference>
<organism evidence="1 2">
    <name type="scientific">Canna indica</name>
    <name type="common">Indian-shot</name>
    <dbReference type="NCBI Taxonomy" id="4628"/>
    <lineage>
        <taxon>Eukaryota</taxon>
        <taxon>Viridiplantae</taxon>
        <taxon>Streptophyta</taxon>
        <taxon>Embryophyta</taxon>
        <taxon>Tracheophyta</taxon>
        <taxon>Spermatophyta</taxon>
        <taxon>Magnoliopsida</taxon>
        <taxon>Liliopsida</taxon>
        <taxon>Zingiberales</taxon>
        <taxon>Cannaceae</taxon>
        <taxon>Canna</taxon>
    </lineage>
</organism>
<sequence>MKEEESTRSGCNISVARKIQPRRKLCSRLPSGAREDRQSFIDISVAFSTSHLVGAKQHHACADHTDEKGDNLYVVVYKPGVNRAARDHHWSPSRPPRTGLHRHAADLHRRDASWMKEEVKKEIRGRTVNRIHLIIIIICLIETV</sequence>
<keyword evidence="2" id="KW-1185">Reference proteome</keyword>
<evidence type="ECO:0000313" key="2">
    <source>
        <dbReference type="Proteomes" id="UP001327560"/>
    </source>
</evidence>
<dbReference type="EMBL" id="CP136895">
    <property type="protein sequence ID" value="WOL10841.1"/>
    <property type="molecule type" value="Genomic_DNA"/>
</dbReference>
<dbReference type="Proteomes" id="UP001327560">
    <property type="component" value="Chromosome 6"/>
</dbReference>